<comment type="function">
    <text evidence="2 8">Synthesizes alpha-1,4-glucan chains using ADP-glucose.</text>
</comment>
<dbReference type="Pfam" id="PF08323">
    <property type="entry name" value="Glyco_transf_5"/>
    <property type="match status" value="1"/>
</dbReference>
<dbReference type="UniPathway" id="UPA00164"/>
<feature type="domain" description="Starch synthase catalytic" evidence="10">
    <location>
        <begin position="2"/>
        <end position="236"/>
    </location>
</feature>
<accession>A0A4R6RJI6</accession>
<dbReference type="EC" id="2.4.1.21" evidence="8"/>
<dbReference type="AlphaFoldDB" id="A0A4R6RJI6"/>
<dbReference type="InterPro" id="IPR011835">
    <property type="entry name" value="GS/SS"/>
</dbReference>
<dbReference type="Proteomes" id="UP000294547">
    <property type="component" value="Unassembled WGS sequence"/>
</dbReference>
<evidence type="ECO:0000256" key="2">
    <source>
        <dbReference type="ARBA" id="ARBA00002764"/>
    </source>
</evidence>
<dbReference type="Pfam" id="PF00534">
    <property type="entry name" value="Glycos_transf_1"/>
    <property type="match status" value="1"/>
</dbReference>
<keyword evidence="5 8" id="KW-0328">Glycosyltransferase</keyword>
<dbReference type="GO" id="GO:0005978">
    <property type="term" value="P:glycogen biosynthetic process"/>
    <property type="evidence" value="ECO:0007669"/>
    <property type="project" value="UniProtKB-UniRule"/>
</dbReference>
<protein>
    <recommendedName>
        <fullName evidence="8">Glycogen synthase</fullName>
        <ecNumber evidence="8">2.4.1.21</ecNumber>
    </recommendedName>
    <alternativeName>
        <fullName evidence="8">Starch [bacterial glycogen] synthase</fullName>
    </alternativeName>
</protein>
<evidence type="ECO:0000256" key="1">
    <source>
        <dbReference type="ARBA" id="ARBA00001478"/>
    </source>
</evidence>
<evidence type="ECO:0000256" key="5">
    <source>
        <dbReference type="ARBA" id="ARBA00022676"/>
    </source>
</evidence>
<dbReference type="SUPFAM" id="SSF53756">
    <property type="entry name" value="UDP-Glycosyltransferase/glycogen phosphorylase"/>
    <property type="match status" value="1"/>
</dbReference>
<dbReference type="GO" id="GO:0004373">
    <property type="term" value="F:alpha-1,4-glucan glucosyltransferase (UDP-glucose donor) activity"/>
    <property type="evidence" value="ECO:0007669"/>
    <property type="project" value="InterPro"/>
</dbReference>
<comment type="similarity">
    <text evidence="4 8">Belongs to the glycosyltransferase 1 family. Bacterial/plant glycogen synthase subfamily.</text>
</comment>
<evidence type="ECO:0000259" key="10">
    <source>
        <dbReference type="Pfam" id="PF08323"/>
    </source>
</evidence>
<dbReference type="CDD" id="cd03791">
    <property type="entry name" value="GT5_Glycogen_synthase_DULL1-like"/>
    <property type="match status" value="1"/>
</dbReference>
<dbReference type="RefSeq" id="WP_126536694.1">
    <property type="nucleotide sequence ID" value="NZ_BSPM01000008.1"/>
</dbReference>
<comment type="pathway">
    <text evidence="3 8">Glycan biosynthesis; glycogen biosynthesis.</text>
</comment>
<keyword evidence="6 8" id="KW-0808">Transferase</keyword>
<feature type="domain" description="Glycosyl transferase family 1" evidence="9">
    <location>
        <begin position="291"/>
        <end position="421"/>
    </location>
</feature>
<dbReference type="NCBIfam" id="NF001899">
    <property type="entry name" value="PRK00654.1-2"/>
    <property type="match status" value="1"/>
</dbReference>
<dbReference type="HAMAP" id="MF_00484">
    <property type="entry name" value="Glycogen_synth"/>
    <property type="match status" value="1"/>
</dbReference>
<sequence length="483" mass="51319">MRILFVASECYPLIKTGGLADVVGALPLALARLGCDVRVLMPAYAGILGKLADVREVSTYPDLFGGPGRLVEGRTADGLVVLALEAAHLYDRPGNPYLGPDGRDWPDNLRRFAALSAIGAAVGRFGVDGFKPDVVHAHDWQAGLVPAYLEAGGPDGRPATVFTIHNVAFQGLFGAHDFAALGLPPRFFTPAGLEFYGQCSYLKAGLVFSNRITTVSPTYAQELRTPEFGMGMQGVLGERAGVFSGILNGIDTELWDPDTDPLLPATYSQRRPAGKARCKSELQARMGLDQDGEALVFAVVSRLTGQKGLDLLLPHLSGIVQRGGQIALLGSGEPGLERAFNEAAHTHAGRVAVRIGYDEALSHLIQAGADAILVPSRFEPCGLTQLYGLRYGTLPVVARTGGLADTVIDANDAAVRAGVATGLQFAPVTAQGLGFVLDRAFALWADRKSWRKVQARAMAHPVGWESSAAEYVKLYEDCIGTGR</sequence>
<evidence type="ECO:0000256" key="6">
    <source>
        <dbReference type="ARBA" id="ARBA00022679"/>
    </source>
</evidence>
<dbReference type="InterPro" id="IPR013534">
    <property type="entry name" value="Starch_synth_cat_dom"/>
</dbReference>
<evidence type="ECO:0000256" key="7">
    <source>
        <dbReference type="ARBA" id="ARBA00023056"/>
    </source>
</evidence>
<dbReference type="NCBIfam" id="TIGR02095">
    <property type="entry name" value="glgA"/>
    <property type="match status" value="1"/>
</dbReference>
<dbReference type="GO" id="GO:0005829">
    <property type="term" value="C:cytosol"/>
    <property type="evidence" value="ECO:0007669"/>
    <property type="project" value="TreeGrafter"/>
</dbReference>
<proteinExistence type="inferred from homology"/>
<evidence type="ECO:0000313" key="11">
    <source>
        <dbReference type="EMBL" id="TDP86729.1"/>
    </source>
</evidence>
<keyword evidence="12" id="KW-1185">Reference proteome</keyword>
<evidence type="ECO:0000256" key="4">
    <source>
        <dbReference type="ARBA" id="ARBA00010281"/>
    </source>
</evidence>
<comment type="catalytic activity">
    <reaction evidence="1 8">
        <text>[(1-&gt;4)-alpha-D-glucosyl](n) + ADP-alpha-D-glucose = [(1-&gt;4)-alpha-D-glucosyl](n+1) + ADP + H(+)</text>
        <dbReference type="Rhea" id="RHEA:18189"/>
        <dbReference type="Rhea" id="RHEA-COMP:9584"/>
        <dbReference type="Rhea" id="RHEA-COMP:9587"/>
        <dbReference type="ChEBI" id="CHEBI:15378"/>
        <dbReference type="ChEBI" id="CHEBI:15444"/>
        <dbReference type="ChEBI" id="CHEBI:57498"/>
        <dbReference type="ChEBI" id="CHEBI:456216"/>
        <dbReference type="EC" id="2.4.1.21"/>
    </reaction>
</comment>
<evidence type="ECO:0000256" key="3">
    <source>
        <dbReference type="ARBA" id="ARBA00004964"/>
    </source>
</evidence>
<evidence type="ECO:0000313" key="12">
    <source>
        <dbReference type="Proteomes" id="UP000294547"/>
    </source>
</evidence>
<dbReference type="GO" id="GO:0009011">
    <property type="term" value="F:alpha-1,4-glucan glucosyltransferase (ADP-glucose donor) activity"/>
    <property type="evidence" value="ECO:0007669"/>
    <property type="project" value="UniProtKB-UniRule"/>
</dbReference>
<evidence type="ECO:0000259" key="9">
    <source>
        <dbReference type="Pfam" id="PF00534"/>
    </source>
</evidence>
<dbReference type="PANTHER" id="PTHR45825:SF11">
    <property type="entry name" value="ALPHA AMYLASE DOMAIN-CONTAINING PROTEIN"/>
    <property type="match status" value="1"/>
</dbReference>
<feature type="binding site" evidence="8">
    <location>
        <position position="15"/>
    </location>
    <ligand>
        <name>ADP-alpha-D-glucose</name>
        <dbReference type="ChEBI" id="CHEBI:57498"/>
    </ligand>
</feature>
<keyword evidence="7 8" id="KW-0320">Glycogen biosynthesis</keyword>
<name>A0A4R6RJI6_9HYPH</name>
<dbReference type="PANTHER" id="PTHR45825">
    <property type="entry name" value="GRANULE-BOUND STARCH SYNTHASE 1, CHLOROPLASTIC/AMYLOPLASTIC"/>
    <property type="match status" value="1"/>
</dbReference>
<evidence type="ECO:0000256" key="8">
    <source>
        <dbReference type="HAMAP-Rule" id="MF_00484"/>
    </source>
</evidence>
<dbReference type="OrthoDB" id="9808590at2"/>
<gene>
    <name evidence="8" type="primary">glgA</name>
    <name evidence="11" type="ORF">EDD54_0610</name>
</gene>
<comment type="caution">
    <text evidence="11">The sequence shown here is derived from an EMBL/GenBank/DDBJ whole genome shotgun (WGS) entry which is preliminary data.</text>
</comment>
<dbReference type="InterPro" id="IPR001296">
    <property type="entry name" value="Glyco_trans_1"/>
</dbReference>
<dbReference type="Gene3D" id="3.40.50.2000">
    <property type="entry name" value="Glycogen Phosphorylase B"/>
    <property type="match status" value="2"/>
</dbReference>
<dbReference type="EMBL" id="SNXY01000006">
    <property type="protein sequence ID" value="TDP86729.1"/>
    <property type="molecule type" value="Genomic_DNA"/>
</dbReference>
<organism evidence="11 12">
    <name type="scientific">Oharaeibacter diazotrophicus</name>
    <dbReference type="NCBI Taxonomy" id="1920512"/>
    <lineage>
        <taxon>Bacteria</taxon>
        <taxon>Pseudomonadati</taxon>
        <taxon>Pseudomonadota</taxon>
        <taxon>Alphaproteobacteria</taxon>
        <taxon>Hyphomicrobiales</taxon>
        <taxon>Pleomorphomonadaceae</taxon>
        <taxon>Oharaeibacter</taxon>
    </lineage>
</organism>
<reference evidence="11 12" key="1">
    <citation type="submission" date="2019-03" db="EMBL/GenBank/DDBJ databases">
        <title>Genomic Encyclopedia of Type Strains, Phase IV (KMG-IV): sequencing the most valuable type-strain genomes for metagenomic binning, comparative biology and taxonomic classification.</title>
        <authorList>
            <person name="Goeker M."/>
        </authorList>
    </citation>
    <scope>NUCLEOTIDE SEQUENCE [LARGE SCALE GENOMIC DNA]</scope>
    <source>
        <strain evidence="11 12">DSM 102969</strain>
    </source>
</reference>